<evidence type="ECO:0000313" key="9">
    <source>
        <dbReference type="Proteomes" id="UP000697710"/>
    </source>
</evidence>
<sequence length="538" mass="58148">VATSQSAVSVTLDRMPDGGIHGPSFEALVDRLKQLGTVEVEHPCAVVSIVGRRIRAVLHDLGPALEVLGDRPVHLVSDSSEDLNLSLVVGEADGASLVARLHERLFPAQGEEGRLGPTWEQIVHLRRTAHDDGSGPRTRRPDGDRDHPLGTDRVGGPGESRAKGTWWRAERARLLDSVTDGEARYVYHLPTVAAAARRLRETLGSVDRFYYSMKANAHPDVLRTVANAGLGIECVSAAEIETVRRILGEECPILFTPNFCPVDEYETALAAGADVTLDGYELLQLHAPIFRGHAVGVRVDPGRGLGHHQHVRTAGSRSKFGMPMPEIGAFVEAAHRAGARVTGIHAHVGSGIFDPQAWAQTGQLLAEAAERIPSLEWMDLGGGLGVPERPGQEPLDLEAMEPLLSKLRSRLPGCRLRLEPGRYLVSEAGVLVAPVTQVRRKNGTNLVGIATGMNSLIRPALYGAWHGIHNLTRLDEGPVDYWNIVGPICESSDVLGRDRWLPPMKVGDVVLIENAGAYGAVMSSRYNQRPPAAEIVLD</sequence>
<reference evidence="8" key="2">
    <citation type="journal article" date="2021" name="Microbiome">
        <title>Successional dynamics and alternative stable states in a saline activated sludge microbial community over 9 years.</title>
        <authorList>
            <person name="Wang Y."/>
            <person name="Ye J."/>
            <person name="Ju F."/>
            <person name="Liu L."/>
            <person name="Boyd J.A."/>
            <person name="Deng Y."/>
            <person name="Parks D.H."/>
            <person name="Jiang X."/>
            <person name="Yin X."/>
            <person name="Woodcroft B.J."/>
            <person name="Tyson G.W."/>
            <person name="Hugenholtz P."/>
            <person name="Polz M.F."/>
            <person name="Zhang T."/>
        </authorList>
    </citation>
    <scope>NUCLEOTIDE SEQUENCE</scope>
    <source>
        <strain evidence="8">HKST-UBA01</strain>
    </source>
</reference>
<dbReference type="PROSITE" id="PS00879">
    <property type="entry name" value="ODR_DC_2_2"/>
    <property type="match status" value="1"/>
</dbReference>
<gene>
    <name evidence="8" type="ORF">KC729_07685</name>
</gene>
<evidence type="ECO:0000256" key="6">
    <source>
        <dbReference type="SAM" id="MobiDB-lite"/>
    </source>
</evidence>
<dbReference type="SUPFAM" id="SSF50621">
    <property type="entry name" value="Alanine racemase C-terminal domain-like"/>
    <property type="match status" value="1"/>
</dbReference>
<dbReference type="PRINTS" id="PR01179">
    <property type="entry name" value="ODADCRBXLASE"/>
</dbReference>
<feature type="compositionally biased region" description="Basic and acidic residues" evidence="6">
    <location>
        <begin position="128"/>
        <end position="150"/>
    </location>
</feature>
<protein>
    <submittedName>
        <fullName evidence="8">Bifunctional aspartate kinase/diaminopimelate decarboxylase</fullName>
        <ecNumber evidence="8">2.7.2.4</ecNumber>
        <ecNumber evidence="8">4.1.1.20</ecNumber>
    </submittedName>
</protein>
<keyword evidence="8" id="KW-0808">Transferase</keyword>
<dbReference type="PANTHER" id="PTHR43727:SF2">
    <property type="entry name" value="GROUP IV DECARBOXYLASE"/>
    <property type="match status" value="1"/>
</dbReference>
<dbReference type="EC" id="2.7.2.4" evidence="8"/>
<dbReference type="GO" id="GO:0009089">
    <property type="term" value="P:lysine biosynthetic process via diaminopimelate"/>
    <property type="evidence" value="ECO:0007669"/>
    <property type="project" value="InterPro"/>
</dbReference>
<evidence type="ECO:0000256" key="4">
    <source>
        <dbReference type="ARBA" id="ARBA00023239"/>
    </source>
</evidence>
<feature type="region of interest" description="Disordered" evidence="6">
    <location>
        <begin position="126"/>
        <end position="162"/>
    </location>
</feature>
<dbReference type="PRINTS" id="PR01181">
    <property type="entry name" value="DAPDCRBXLASE"/>
</dbReference>
<comment type="caution">
    <text evidence="8">The sequence shown here is derived from an EMBL/GenBank/DDBJ whole genome shotgun (WGS) entry which is preliminary data.</text>
</comment>
<evidence type="ECO:0000256" key="5">
    <source>
        <dbReference type="PIRSR" id="PIRSR600183-50"/>
    </source>
</evidence>
<evidence type="ECO:0000256" key="3">
    <source>
        <dbReference type="ARBA" id="ARBA00022898"/>
    </source>
</evidence>
<dbReference type="InterPro" id="IPR022644">
    <property type="entry name" value="De-COase2_N"/>
</dbReference>
<evidence type="ECO:0000259" key="7">
    <source>
        <dbReference type="Pfam" id="PF02784"/>
    </source>
</evidence>
<keyword evidence="8" id="KW-0418">Kinase</keyword>
<feature type="domain" description="Orn/DAP/Arg decarboxylase 2 N-terminal" evidence="7">
    <location>
        <begin position="192"/>
        <end position="426"/>
    </location>
</feature>
<dbReference type="EMBL" id="JAGQHR010000187">
    <property type="protein sequence ID" value="MCA9727548.1"/>
    <property type="molecule type" value="Genomic_DNA"/>
</dbReference>
<dbReference type="AlphaFoldDB" id="A0A956LYH8"/>
<dbReference type="PANTHER" id="PTHR43727">
    <property type="entry name" value="DIAMINOPIMELATE DECARBOXYLASE"/>
    <property type="match status" value="1"/>
</dbReference>
<dbReference type="GO" id="GO:0004072">
    <property type="term" value="F:aspartate kinase activity"/>
    <property type="evidence" value="ECO:0007669"/>
    <property type="project" value="UniProtKB-EC"/>
</dbReference>
<name>A0A956LYH8_UNCEI</name>
<proteinExistence type="predicted"/>
<dbReference type="InterPro" id="IPR022657">
    <property type="entry name" value="De-COase2_CS"/>
</dbReference>
<evidence type="ECO:0000256" key="1">
    <source>
        <dbReference type="ARBA" id="ARBA00001933"/>
    </source>
</evidence>
<dbReference type="InterPro" id="IPR029066">
    <property type="entry name" value="PLP-binding_barrel"/>
</dbReference>
<dbReference type="InterPro" id="IPR000183">
    <property type="entry name" value="Orn/DAP/Arg_de-COase"/>
</dbReference>
<feature type="non-terminal residue" evidence="8">
    <location>
        <position position="1"/>
    </location>
</feature>
<dbReference type="Gene3D" id="2.40.37.10">
    <property type="entry name" value="Lyase, Ornithine Decarboxylase, Chain A, domain 1"/>
    <property type="match status" value="1"/>
</dbReference>
<feature type="active site" description="Proton donor" evidence="5">
    <location>
        <position position="489"/>
    </location>
</feature>
<keyword evidence="3 5" id="KW-0663">Pyridoxal phosphate</keyword>
<evidence type="ECO:0000313" key="8">
    <source>
        <dbReference type="EMBL" id="MCA9727548.1"/>
    </source>
</evidence>
<dbReference type="EC" id="4.1.1.20" evidence="8"/>
<dbReference type="Gene3D" id="3.20.20.10">
    <property type="entry name" value="Alanine racemase"/>
    <property type="match status" value="1"/>
</dbReference>
<dbReference type="InterPro" id="IPR009006">
    <property type="entry name" value="Ala_racemase/Decarboxylase_C"/>
</dbReference>
<dbReference type="Pfam" id="PF02784">
    <property type="entry name" value="Orn_Arg_deC_N"/>
    <property type="match status" value="1"/>
</dbReference>
<dbReference type="InterPro" id="IPR002986">
    <property type="entry name" value="DAP_deCOOHase_LysA"/>
</dbReference>
<dbReference type="Gene3D" id="3.30.70.260">
    <property type="match status" value="2"/>
</dbReference>
<feature type="modified residue" description="N6-(pyridoxal phosphate)lysine" evidence="5">
    <location>
        <position position="214"/>
    </location>
</feature>
<reference evidence="8" key="1">
    <citation type="submission" date="2020-04" db="EMBL/GenBank/DDBJ databases">
        <authorList>
            <person name="Zhang T."/>
        </authorList>
    </citation>
    <scope>NUCLEOTIDE SEQUENCE</scope>
    <source>
        <strain evidence="8">HKST-UBA01</strain>
    </source>
</reference>
<dbReference type="SUPFAM" id="SSF55021">
    <property type="entry name" value="ACT-like"/>
    <property type="match status" value="1"/>
</dbReference>
<keyword evidence="4 8" id="KW-0456">Lyase</keyword>
<dbReference type="SUPFAM" id="SSF51419">
    <property type="entry name" value="PLP-binding barrel"/>
    <property type="match status" value="1"/>
</dbReference>
<evidence type="ECO:0000256" key="2">
    <source>
        <dbReference type="ARBA" id="ARBA00022793"/>
    </source>
</evidence>
<comment type="cofactor">
    <cofactor evidence="1 5">
        <name>pyridoxal 5'-phosphate</name>
        <dbReference type="ChEBI" id="CHEBI:597326"/>
    </cofactor>
</comment>
<dbReference type="GO" id="GO:0008836">
    <property type="term" value="F:diaminopimelate decarboxylase activity"/>
    <property type="evidence" value="ECO:0007669"/>
    <property type="project" value="UniProtKB-EC"/>
</dbReference>
<keyword evidence="2" id="KW-0210">Decarboxylase</keyword>
<organism evidence="8 9">
    <name type="scientific">Eiseniibacteriota bacterium</name>
    <dbReference type="NCBI Taxonomy" id="2212470"/>
    <lineage>
        <taxon>Bacteria</taxon>
        <taxon>Candidatus Eiseniibacteriota</taxon>
    </lineage>
</organism>
<dbReference type="Proteomes" id="UP000697710">
    <property type="component" value="Unassembled WGS sequence"/>
</dbReference>
<dbReference type="InterPro" id="IPR045865">
    <property type="entry name" value="ACT-like_dom_sf"/>
</dbReference>
<accession>A0A956LYH8</accession>